<proteinExistence type="predicted"/>
<accession>D2VW71</accession>
<name>D2VW71_NAEGR</name>
<dbReference type="AlphaFoldDB" id="D2VW71"/>
<feature type="compositionally biased region" description="Polar residues" evidence="1">
    <location>
        <begin position="38"/>
        <end position="72"/>
    </location>
</feature>
<feature type="region of interest" description="Disordered" evidence="1">
    <location>
        <begin position="289"/>
        <end position="429"/>
    </location>
</feature>
<feature type="region of interest" description="Disordered" evidence="1">
    <location>
        <begin position="438"/>
        <end position="457"/>
    </location>
</feature>
<dbReference type="RefSeq" id="XP_002671772.1">
    <property type="nucleotide sequence ID" value="XM_002671726.1"/>
</dbReference>
<dbReference type="InParanoid" id="D2VW71"/>
<feature type="compositionally biased region" description="Polar residues" evidence="1">
    <location>
        <begin position="289"/>
        <end position="304"/>
    </location>
</feature>
<protein>
    <submittedName>
        <fullName evidence="2">Uncharacterized protein</fullName>
    </submittedName>
</protein>
<gene>
    <name evidence="2" type="ORF">NAEGRDRAFT_59388</name>
</gene>
<organism evidence="3">
    <name type="scientific">Naegleria gruberi</name>
    <name type="common">Amoeba</name>
    <dbReference type="NCBI Taxonomy" id="5762"/>
    <lineage>
        <taxon>Eukaryota</taxon>
        <taxon>Discoba</taxon>
        <taxon>Heterolobosea</taxon>
        <taxon>Tetramitia</taxon>
        <taxon>Eutetramitia</taxon>
        <taxon>Vahlkampfiidae</taxon>
        <taxon>Naegleria</taxon>
    </lineage>
</organism>
<keyword evidence="3" id="KW-1185">Reference proteome</keyword>
<feature type="compositionally biased region" description="Low complexity" evidence="1">
    <location>
        <begin position="313"/>
        <end position="328"/>
    </location>
</feature>
<dbReference type="VEuPathDB" id="AmoebaDB:NAEGRDRAFT_59388"/>
<feature type="region of interest" description="Disordered" evidence="1">
    <location>
        <begin position="1"/>
        <end position="104"/>
    </location>
</feature>
<dbReference type="KEGG" id="ngr:NAEGRDRAFT_59388"/>
<evidence type="ECO:0000313" key="2">
    <source>
        <dbReference type="EMBL" id="EFC39028.1"/>
    </source>
</evidence>
<dbReference type="GeneID" id="8850818"/>
<feature type="compositionally biased region" description="Polar residues" evidence="1">
    <location>
        <begin position="364"/>
        <end position="378"/>
    </location>
</feature>
<dbReference type="Proteomes" id="UP000006671">
    <property type="component" value="Unassembled WGS sequence"/>
</dbReference>
<evidence type="ECO:0000256" key="1">
    <source>
        <dbReference type="SAM" id="MobiDB-lite"/>
    </source>
</evidence>
<evidence type="ECO:0000313" key="3">
    <source>
        <dbReference type="Proteomes" id="UP000006671"/>
    </source>
</evidence>
<reference evidence="2 3" key="1">
    <citation type="journal article" date="2010" name="Cell">
        <title>The genome of Naegleria gruberi illuminates early eukaryotic versatility.</title>
        <authorList>
            <person name="Fritz-Laylin L.K."/>
            <person name="Prochnik S.E."/>
            <person name="Ginger M.L."/>
            <person name="Dacks J.B."/>
            <person name="Carpenter M.L."/>
            <person name="Field M.C."/>
            <person name="Kuo A."/>
            <person name="Paredez A."/>
            <person name="Chapman J."/>
            <person name="Pham J."/>
            <person name="Shu S."/>
            <person name="Neupane R."/>
            <person name="Cipriano M."/>
            <person name="Mancuso J."/>
            <person name="Tu H."/>
            <person name="Salamov A."/>
            <person name="Lindquist E."/>
            <person name="Shapiro H."/>
            <person name="Lucas S."/>
            <person name="Grigoriev I.V."/>
            <person name="Cande W.Z."/>
            <person name="Fulton C."/>
            <person name="Rokhsar D.S."/>
            <person name="Dawson S.C."/>
        </authorList>
    </citation>
    <scope>NUCLEOTIDE SEQUENCE [LARGE SCALE GENOMIC DNA]</scope>
    <source>
        <strain evidence="2 3">NEG-M</strain>
    </source>
</reference>
<dbReference type="EMBL" id="GG738903">
    <property type="protein sequence ID" value="EFC39028.1"/>
    <property type="molecule type" value="Genomic_DNA"/>
</dbReference>
<feature type="compositionally biased region" description="Basic residues" evidence="1">
    <location>
        <begin position="1"/>
        <end position="10"/>
    </location>
</feature>
<dbReference type="OrthoDB" id="10512230at2759"/>
<feature type="compositionally biased region" description="Polar residues" evidence="1">
    <location>
        <begin position="333"/>
        <end position="356"/>
    </location>
</feature>
<sequence length="615" mass="67687">MGNKHSHRRANSFIGENVGGGGNKHGSNKRHSMKEDSSNGNETQLSEQQQGNKSPETTPSLSLDKLQFNQQKETFRTDSNNSSSSSKRKSLPTNLKIGTPTPKMDSPATEKFWFLLNTPPQHLQHSNIDSNIFEKPSSLDINSHSSSLTGPRSSIFDEYISGITMDVISATSPAIDVDGLSNNVKKERKASPSAFQAITNYKNKKNSIINHSNNEKETKRSASSVSNIQPSIPKYLEEEKIDFSQPLITPRYVKDSSIGLSDSVDASISHLKHLISDDFVETRRNNLAVQSSKELNPPDSNDSSPLLIDTLVNNSPNINNSSSRNIPPLKLKQVSNVNSPSGGALSAHSTPKNSPLPTAIPVSTEVNSDASTVTGATHRSTRSLPWFISPKSPTQDSENNSPPPPPNQNNNSKRKSRTSVSDIKGGDIDSLREEIRKFESQTPQNEENDLNQEPPTKYWDEIEEEEQDRKRKSLNAIYENFEHLQNIDVVIPRGSAKLSASSSGFLNNKRASMTLTSVICGTDLQGSSDYIKNQKRSSVNLSNIIFTDKNGEQTIVTPEASGALFGRGDSVANIDVASDRQRANRRLSLRQSLTQSFNEKRRSATAFLNSKLFKL</sequence>